<feature type="region of interest" description="Disordered" evidence="7">
    <location>
        <begin position="2015"/>
        <end position="2054"/>
    </location>
</feature>
<dbReference type="GO" id="GO:0005975">
    <property type="term" value="P:carbohydrate metabolic process"/>
    <property type="evidence" value="ECO:0007669"/>
    <property type="project" value="InterPro"/>
</dbReference>
<keyword evidence="12" id="KW-1185">Reference proteome</keyword>
<feature type="chain" id="PRO_5036780458" evidence="8">
    <location>
        <begin position="28"/>
        <end position="2144"/>
    </location>
</feature>
<feature type="compositionally biased region" description="Polar residues" evidence="7">
    <location>
        <begin position="1385"/>
        <end position="1397"/>
    </location>
</feature>
<dbReference type="SUPFAM" id="SSF57625">
    <property type="entry name" value="Invertebrate chitin-binding proteins"/>
    <property type="match status" value="3"/>
</dbReference>
<dbReference type="Gene3D" id="2.170.140.10">
    <property type="entry name" value="Chitin binding domain"/>
    <property type="match status" value="3"/>
</dbReference>
<feature type="compositionally biased region" description="Low complexity" evidence="7">
    <location>
        <begin position="849"/>
        <end position="861"/>
    </location>
</feature>
<dbReference type="Pfam" id="PF00704">
    <property type="entry name" value="Glyco_hydro_18"/>
    <property type="match status" value="1"/>
</dbReference>
<dbReference type="Gene3D" id="3.10.50.10">
    <property type="match status" value="1"/>
</dbReference>
<evidence type="ECO:0000256" key="7">
    <source>
        <dbReference type="SAM" id="MobiDB-lite"/>
    </source>
</evidence>
<proteinExistence type="inferred from homology"/>
<feature type="domain" description="Chitin-binding type-2" evidence="9">
    <location>
        <begin position="537"/>
        <end position="597"/>
    </location>
</feature>
<accession>A0A922HSV3</accession>
<name>A0A922HSV3_DERFA</name>
<feature type="region of interest" description="Disordered" evidence="7">
    <location>
        <begin position="1859"/>
        <end position="1990"/>
    </location>
</feature>
<feature type="region of interest" description="Disordered" evidence="7">
    <location>
        <begin position="1762"/>
        <end position="1801"/>
    </location>
</feature>
<protein>
    <submittedName>
        <fullName evidence="11">Uncharacterized protein</fullName>
    </submittedName>
</protein>
<feature type="region of interest" description="Disordered" evidence="7">
    <location>
        <begin position="1288"/>
        <end position="1316"/>
    </location>
</feature>
<dbReference type="InterPro" id="IPR001223">
    <property type="entry name" value="Glyco_hydro18_cat"/>
</dbReference>
<dbReference type="SUPFAM" id="SSF51445">
    <property type="entry name" value="(Trans)glycosidases"/>
    <property type="match status" value="1"/>
</dbReference>
<dbReference type="InterPro" id="IPR017853">
    <property type="entry name" value="GH"/>
</dbReference>
<feature type="compositionally biased region" description="Basic residues" evidence="7">
    <location>
        <begin position="1360"/>
        <end position="1375"/>
    </location>
</feature>
<evidence type="ECO:0000259" key="9">
    <source>
        <dbReference type="PROSITE" id="PS50940"/>
    </source>
</evidence>
<gene>
    <name evidence="11" type="ORF">DERF_012829</name>
</gene>
<dbReference type="GO" id="GO:0008061">
    <property type="term" value="F:chitin binding"/>
    <property type="evidence" value="ECO:0007669"/>
    <property type="project" value="UniProtKB-KW"/>
</dbReference>
<organism evidence="11 12">
    <name type="scientific">Dermatophagoides farinae</name>
    <name type="common">American house dust mite</name>
    <dbReference type="NCBI Taxonomy" id="6954"/>
    <lineage>
        <taxon>Eukaryota</taxon>
        <taxon>Metazoa</taxon>
        <taxon>Ecdysozoa</taxon>
        <taxon>Arthropoda</taxon>
        <taxon>Chelicerata</taxon>
        <taxon>Arachnida</taxon>
        <taxon>Acari</taxon>
        <taxon>Acariformes</taxon>
        <taxon>Sarcoptiformes</taxon>
        <taxon>Astigmata</taxon>
        <taxon>Psoroptidia</taxon>
        <taxon>Analgoidea</taxon>
        <taxon>Pyroglyphidae</taxon>
        <taxon>Dermatophagoidinae</taxon>
        <taxon>Dermatophagoides</taxon>
    </lineage>
</organism>
<feature type="domain" description="GH18" evidence="10">
    <location>
        <begin position="71"/>
        <end position="427"/>
    </location>
</feature>
<dbReference type="PROSITE" id="PS51910">
    <property type="entry name" value="GH18_2"/>
    <property type="match status" value="1"/>
</dbReference>
<keyword evidence="3 6" id="KW-0378">Hydrolase</keyword>
<dbReference type="InterPro" id="IPR036508">
    <property type="entry name" value="Chitin-bd_dom_sf"/>
</dbReference>
<dbReference type="SMART" id="SM00494">
    <property type="entry name" value="ChtBD2"/>
    <property type="match status" value="3"/>
</dbReference>
<reference evidence="11" key="1">
    <citation type="submission" date="2013-05" db="EMBL/GenBank/DDBJ databases">
        <authorList>
            <person name="Yim A.K.Y."/>
            <person name="Chan T.F."/>
            <person name="Ji K.M."/>
            <person name="Liu X.Y."/>
            <person name="Zhou J.W."/>
            <person name="Li R.Q."/>
            <person name="Yang K.Y."/>
            <person name="Li J."/>
            <person name="Li M."/>
            <person name="Law P.T.W."/>
            <person name="Wu Y.L."/>
            <person name="Cai Z.L."/>
            <person name="Qin H."/>
            <person name="Bao Y."/>
            <person name="Leung R.K.K."/>
            <person name="Ng P.K.S."/>
            <person name="Zou J."/>
            <person name="Zhong X.J."/>
            <person name="Ran P.X."/>
            <person name="Zhong N.S."/>
            <person name="Liu Z.G."/>
            <person name="Tsui S.K.W."/>
        </authorList>
    </citation>
    <scope>NUCLEOTIDE SEQUENCE</scope>
    <source>
        <strain evidence="11">Derf</strain>
        <tissue evidence="11">Whole organism</tissue>
    </source>
</reference>
<dbReference type="GO" id="GO:0005576">
    <property type="term" value="C:extracellular region"/>
    <property type="evidence" value="ECO:0007669"/>
    <property type="project" value="InterPro"/>
</dbReference>
<feature type="compositionally biased region" description="Polar residues" evidence="7">
    <location>
        <begin position="1962"/>
        <end position="1971"/>
    </location>
</feature>
<feature type="compositionally biased region" description="Low complexity" evidence="7">
    <location>
        <begin position="1523"/>
        <end position="1539"/>
    </location>
</feature>
<dbReference type="InterPro" id="IPR001579">
    <property type="entry name" value="Glyco_hydro_18_chit_AS"/>
</dbReference>
<dbReference type="InterPro" id="IPR002557">
    <property type="entry name" value="Chitin-bd_dom"/>
</dbReference>
<reference evidence="11" key="2">
    <citation type="journal article" date="2022" name="Res Sq">
        <title>Comparative Genomics Reveals Insights into the Divergent Evolution of Astigmatic Mites and Household Pest Adaptations.</title>
        <authorList>
            <person name="Xiong Q."/>
            <person name="Wan A.T.-Y."/>
            <person name="Liu X.-Y."/>
            <person name="Fung C.S.-H."/>
            <person name="Xiao X."/>
            <person name="Malainual N."/>
            <person name="Hou J."/>
            <person name="Wang L."/>
            <person name="Wang M."/>
            <person name="Yang K."/>
            <person name="Cui Y."/>
            <person name="Leung E."/>
            <person name="Nong W."/>
            <person name="Shin S.-K."/>
            <person name="Au S."/>
            <person name="Jeong K.Y."/>
            <person name="Chew F.T."/>
            <person name="Hui J."/>
            <person name="Leung T.F."/>
            <person name="Tungtrongchitr A."/>
            <person name="Zhong N."/>
            <person name="Liu Z."/>
            <person name="Tsui S."/>
        </authorList>
    </citation>
    <scope>NUCLEOTIDE SEQUENCE</scope>
    <source>
        <strain evidence="11">Derf</strain>
        <tissue evidence="11">Whole organism</tissue>
    </source>
</reference>
<comment type="caution">
    <text evidence="11">The sequence shown here is derived from an EMBL/GenBank/DDBJ whole genome shotgun (WGS) entry which is preliminary data.</text>
</comment>
<evidence type="ECO:0000256" key="8">
    <source>
        <dbReference type="SAM" id="SignalP"/>
    </source>
</evidence>
<feature type="region of interest" description="Disordered" evidence="7">
    <location>
        <begin position="1505"/>
        <end position="1539"/>
    </location>
</feature>
<dbReference type="InterPro" id="IPR011583">
    <property type="entry name" value="Chitinase_II/V-like_cat"/>
</dbReference>
<feature type="compositionally biased region" description="Low complexity" evidence="7">
    <location>
        <begin position="1762"/>
        <end position="1790"/>
    </location>
</feature>
<evidence type="ECO:0000259" key="10">
    <source>
        <dbReference type="PROSITE" id="PS51910"/>
    </source>
</evidence>
<evidence type="ECO:0000256" key="2">
    <source>
        <dbReference type="ARBA" id="ARBA00022669"/>
    </source>
</evidence>
<feature type="compositionally biased region" description="Polar residues" evidence="7">
    <location>
        <begin position="1937"/>
        <end position="1949"/>
    </location>
</feature>
<keyword evidence="8" id="KW-0732">Signal</keyword>
<sequence>MAIIEKFWKKFNFIYIWLMIITTTSVSNHRQQPQHYPYDDLLSSTSYHLSGQSSNQLQSYRCPLDENVPKKKLVCFYRVEDEYRPYDLDPCLCTHIVYSYVAVKENFAFIAGKKGDLKYLSALRNKNPMVKIIVSLRPTGTSFNLEDSKNITYPLPASNTLRHRFAKRIRDFINRHNLDGVDIDYEYFKMENNSNNQKRQYLISIIQSISESLKQNDDDNNNNRTILTLTTSRYPKHLADYYDFAEINKYVDFVNLPAFNFDQEGNTLIHPAKLHGMSEMENMDAIVDLALALGMPSNQLVIGVPTFGTLYRMANQSQTTPGSKAIGWITNNQPITTISHSKICDVRDKVNWTLVREKDLTAPYIYNNDKWIGFDDEISIKLKAKYIVLRRAAGMAFFHLNDDDFQNQCGLGSYPLLRSALSVFNQANDDINVKSHPLAFFNTSQQYFQSFLDVVQKYGNVERSTDDDDQDDAGNEKTVPRFYRCMKLNMRDTSVQKLQYNCPPGLVFDEYFQICNWPSWSPTCLGSGEISSTMRSSFVCTKAGFFQDPENCEYFHYCSDLGKTYLQAYEFKCPFELGFNQDTLQCNWKWMVKGCQYVPPEERIVKDLHQILPQDIGSGASGGNEDRLDQIEPAASDISAMIQEVLRAQQHAIAADDNDDEQFMDDFEERSDHDDDRIAAQHDQIPITLQDSKDQSESSSKSKRFSYLNLSKIDEIYKRNPSYMARLQAITAYFSSLMSKLRYSFWNPATTNINKQSIKSRADHLDQQQTNNKWLKNPFNRMIPKFPKSLKKTKPDDGNDRKRKSLSTETMKVMTTTTTTQRPTRHKKSVFNKVPRLPKFSKRKRTSDKSSSSSAQQQNQKTMKKTGQNSNKNYHPSTYSQLNINQQMLPMFMAEESIHMPQFVQPPQMHHFDNHHQSLATNSYRGPSSNVNPSSSFTMMHPAESIIKPVSVPLSSSSSSNTVANQFNKLNQFHQANLLNDYQVASSSFSMNSFAEPPPKKSMNNFNHNQNLDAHQSAPVVMIAADNGGGTKPQLYHNSYGLPSVNIRYSYLNNEQLQAKAANLQKPTVARAPLPPPSLPLSIQPALSPGGVPVKIEATKINFPEHILSEEELNSADLQLEQFLRTKFISTLPFNNKQLLALPESSLPPQLQRPKPLQTTHAPQLRQLSTKPQSQPLNHYQHHHQLLVPQHNQQSIVNSAVTGLPVTLTTAKQSNLNSVLNRHVINYHQLQQPPQPQQQQFHYTSTPTTSKPNQMNKFSSFITSTDWFNNERQKFFEQNRALQLQKQQQQLQQTRTTPTTTTTTTTTPRPTIPTTRKPKVIAQPQSFRPIISVPLPTSKTPVNYKLTPITDNVFELNNKQQHHHQYQPSKPHRSSSPRPKISKPVTTTTTLASSSYHDSYDPHMINRPIELVRSTSKPQIKYDSYEWTTPSSLKDNKMHVDFNLMSAKDIDDEINSKKHFFKDDHSQGSSSSAFRPLDRPIQDYNRHNNFFPPIGDVFENYAATSEQPKASTQSFVHQPPPSSSSSSSPSTTTTKSMYTTSYDDHTTPVPWLSTHQTFNTNPSLQLLANAANINDTNEYIMLMLNKAAGNDPNLEKSLSQLLQHTKNIGKFYNVESDGNAQTILALLPDKPNHRRPFVYKGENSLLRNLSLYNGLLDPNLLPPTGDQILQKLDISKPDSDVLQAIFDKVKDELHGTEKLIPYEIDGIDYSGGSGGGGVSMHQARRIPQGTSGGSSSVADRYNDVSRNISPFTKAFTIRTTTTTTTTTTSSTTTSPPTTTTTATLPTISPTRQSWPSLDPYDDNNRIIVPNYPAPRMPTNRSSNVWYQDVPRLIDNNFADINGAYPDHDDDQPVVVGGYTTEESRTRSSIPTTTTTTTAAYTQPPSTTTTSTTTTESTIQYNPTTQKSSYPYRRPGGDQHRGRRPEYGHRQRGHQLHRQPQPQLAKTTVVPSIDHHHHHQRQPESTRYSNHFGQKLRVGNGDNDPIVDDINDSDRNVFYEEELPNFQDLRYPENQNYHHHHQRQRSSTTSTTTTTTTARPTTTTQMTTTSATTQQPITTESLINSIENTYYPESTIHNLMPDKSGIPESACTRPGIFQHPNDCNKYYECYWDKHINKFTLHPFECPVKLAFDSRIIGCASPNDPT</sequence>
<feature type="signal peptide" evidence="8">
    <location>
        <begin position="1"/>
        <end position="27"/>
    </location>
</feature>
<dbReference type="Pfam" id="PF01607">
    <property type="entry name" value="CBM_14"/>
    <property type="match status" value="2"/>
</dbReference>
<dbReference type="InterPro" id="IPR029070">
    <property type="entry name" value="Chitinase_insertion_sf"/>
</dbReference>
<feature type="region of interest" description="Disordered" evidence="7">
    <location>
        <begin position="1359"/>
        <end position="1400"/>
    </location>
</feature>
<evidence type="ECO:0000256" key="3">
    <source>
        <dbReference type="ARBA" id="ARBA00022801"/>
    </source>
</evidence>
<dbReference type="InterPro" id="IPR050314">
    <property type="entry name" value="Glycosyl_Hydrlase_18"/>
</dbReference>
<dbReference type="PROSITE" id="PS50940">
    <property type="entry name" value="CHIT_BIND_II"/>
    <property type="match status" value="2"/>
</dbReference>
<keyword evidence="4" id="KW-1015">Disulfide bond</keyword>
<evidence type="ECO:0000256" key="1">
    <source>
        <dbReference type="ARBA" id="ARBA00009121"/>
    </source>
</evidence>
<feature type="compositionally biased region" description="Low complexity" evidence="7">
    <location>
        <begin position="1288"/>
        <end position="1315"/>
    </location>
</feature>
<comment type="similarity">
    <text evidence="1">Belongs to the glycosyl hydrolase 18 family. Chitinase class II subfamily.</text>
</comment>
<dbReference type="SMART" id="SM00636">
    <property type="entry name" value="Glyco_18"/>
    <property type="match status" value="1"/>
</dbReference>
<dbReference type="PANTHER" id="PTHR11177">
    <property type="entry name" value="CHITINASE"/>
    <property type="match status" value="1"/>
</dbReference>
<dbReference type="Gene3D" id="3.20.20.80">
    <property type="entry name" value="Glycosidases"/>
    <property type="match status" value="1"/>
</dbReference>
<evidence type="ECO:0000313" key="11">
    <source>
        <dbReference type="EMBL" id="KAH9502028.1"/>
    </source>
</evidence>
<feature type="region of interest" description="Disordered" evidence="7">
    <location>
        <begin position="1460"/>
        <end position="1479"/>
    </location>
</feature>
<feature type="compositionally biased region" description="Low complexity" evidence="7">
    <location>
        <begin position="808"/>
        <end position="822"/>
    </location>
</feature>
<dbReference type="PROSITE" id="PS01095">
    <property type="entry name" value="GH18_1"/>
    <property type="match status" value="1"/>
</dbReference>
<feature type="compositionally biased region" description="Low complexity" evidence="7">
    <location>
        <begin position="2024"/>
        <end position="2054"/>
    </location>
</feature>
<feature type="compositionally biased region" description="Low complexity" evidence="7">
    <location>
        <begin position="1866"/>
        <end position="1899"/>
    </location>
</feature>
<feature type="region of interest" description="Disordered" evidence="7">
    <location>
        <begin position="778"/>
        <end position="878"/>
    </location>
</feature>
<dbReference type="GO" id="GO:0004568">
    <property type="term" value="F:chitinase activity"/>
    <property type="evidence" value="ECO:0007669"/>
    <property type="project" value="UniProtKB-ARBA"/>
</dbReference>
<feature type="compositionally biased region" description="Polar residues" evidence="7">
    <location>
        <begin position="1505"/>
        <end position="1516"/>
    </location>
</feature>
<keyword evidence="2" id="KW-0147">Chitin-binding</keyword>
<dbReference type="GO" id="GO:0006032">
    <property type="term" value="P:chitin catabolic process"/>
    <property type="evidence" value="ECO:0007669"/>
    <property type="project" value="UniProtKB-ARBA"/>
</dbReference>
<feature type="domain" description="Chitin-binding type-2" evidence="9">
    <location>
        <begin position="2087"/>
        <end position="2144"/>
    </location>
</feature>
<feature type="compositionally biased region" description="Polar residues" evidence="7">
    <location>
        <begin position="865"/>
        <end position="878"/>
    </location>
</feature>
<feature type="compositionally biased region" description="Basic and acidic residues" evidence="7">
    <location>
        <begin position="1914"/>
        <end position="1928"/>
    </location>
</feature>
<evidence type="ECO:0000256" key="5">
    <source>
        <dbReference type="ARBA" id="ARBA00023295"/>
    </source>
</evidence>
<dbReference type="EMBL" id="ASGP02000006">
    <property type="protein sequence ID" value="KAH9502028.1"/>
    <property type="molecule type" value="Genomic_DNA"/>
</dbReference>
<evidence type="ECO:0000256" key="6">
    <source>
        <dbReference type="RuleBase" id="RU000489"/>
    </source>
</evidence>
<dbReference type="PANTHER" id="PTHR11177:SF235">
    <property type="entry name" value="CHITINASE-LIKE PROTEIN IDGF1-RELATED"/>
    <property type="match status" value="1"/>
</dbReference>
<dbReference type="Proteomes" id="UP000790347">
    <property type="component" value="Unassembled WGS sequence"/>
</dbReference>
<keyword evidence="5 6" id="KW-0326">Glycosidase</keyword>
<feature type="region of interest" description="Disordered" evidence="7">
    <location>
        <begin position="1232"/>
        <end position="1254"/>
    </location>
</feature>
<evidence type="ECO:0000256" key="4">
    <source>
        <dbReference type="ARBA" id="ARBA00023157"/>
    </source>
</evidence>
<evidence type="ECO:0000313" key="12">
    <source>
        <dbReference type="Proteomes" id="UP000790347"/>
    </source>
</evidence>
<feature type="compositionally biased region" description="Polar residues" evidence="7">
    <location>
        <begin position="1241"/>
        <end position="1254"/>
    </location>
</feature>
<feature type="non-terminal residue" evidence="11">
    <location>
        <position position="1"/>
    </location>
</feature>